<dbReference type="AlphaFoldDB" id="A0A5J4NEE9"/>
<feature type="domain" description="Amine oxidase" evidence="2">
    <location>
        <begin position="16"/>
        <end position="308"/>
    </location>
</feature>
<dbReference type="SUPFAM" id="SSF54373">
    <property type="entry name" value="FAD-linked reductases, C-terminal domain"/>
    <property type="match status" value="1"/>
</dbReference>
<dbReference type="PANTHER" id="PTHR10742:SF410">
    <property type="entry name" value="LYSINE-SPECIFIC HISTONE DEMETHYLASE 2"/>
    <property type="match status" value="1"/>
</dbReference>
<protein>
    <submittedName>
        <fullName evidence="3">Lysine-specific histone demethylase 1A</fullName>
    </submittedName>
</protein>
<dbReference type="Proteomes" id="UP000324629">
    <property type="component" value="Unassembled WGS sequence"/>
</dbReference>
<dbReference type="InterPro" id="IPR036188">
    <property type="entry name" value="FAD/NAD-bd_sf"/>
</dbReference>
<dbReference type="EMBL" id="QNGE01003616">
    <property type="protein sequence ID" value="KAA3673823.1"/>
    <property type="molecule type" value="Genomic_DNA"/>
</dbReference>
<feature type="compositionally biased region" description="Polar residues" evidence="1">
    <location>
        <begin position="837"/>
        <end position="852"/>
    </location>
</feature>
<keyword evidence="4" id="KW-1185">Reference proteome</keyword>
<evidence type="ECO:0000259" key="2">
    <source>
        <dbReference type="Pfam" id="PF01593"/>
    </source>
</evidence>
<feature type="region of interest" description="Disordered" evidence="1">
    <location>
        <begin position="809"/>
        <end position="852"/>
    </location>
</feature>
<comment type="caution">
    <text evidence="3">The sequence shown here is derived from an EMBL/GenBank/DDBJ whole genome shotgun (WGS) entry which is preliminary data.</text>
</comment>
<evidence type="ECO:0000313" key="4">
    <source>
        <dbReference type="Proteomes" id="UP000324629"/>
    </source>
</evidence>
<keyword evidence="3" id="KW-0489">Methyltransferase</keyword>
<dbReference type="Gene3D" id="3.90.660.10">
    <property type="match status" value="1"/>
</dbReference>
<feature type="region of interest" description="Disordered" evidence="1">
    <location>
        <begin position="696"/>
        <end position="741"/>
    </location>
</feature>
<feature type="compositionally biased region" description="Polar residues" evidence="1">
    <location>
        <begin position="696"/>
        <end position="707"/>
    </location>
</feature>
<name>A0A5J4NEE9_9TREM</name>
<gene>
    <name evidence="3" type="ORF">DEA37_0003030</name>
</gene>
<proteinExistence type="predicted"/>
<organism evidence="3 4">
    <name type="scientific">Paragonimus westermani</name>
    <dbReference type="NCBI Taxonomy" id="34504"/>
    <lineage>
        <taxon>Eukaryota</taxon>
        <taxon>Metazoa</taxon>
        <taxon>Spiralia</taxon>
        <taxon>Lophotrochozoa</taxon>
        <taxon>Platyhelminthes</taxon>
        <taxon>Trematoda</taxon>
        <taxon>Digenea</taxon>
        <taxon>Plagiorchiida</taxon>
        <taxon>Troglotremata</taxon>
        <taxon>Troglotrematidae</taxon>
        <taxon>Paragonimus</taxon>
    </lineage>
</organism>
<evidence type="ECO:0000313" key="3">
    <source>
        <dbReference type="EMBL" id="KAA3673823.1"/>
    </source>
</evidence>
<dbReference type="GO" id="GO:0008168">
    <property type="term" value="F:methyltransferase activity"/>
    <property type="evidence" value="ECO:0007669"/>
    <property type="project" value="UniProtKB-KW"/>
</dbReference>
<dbReference type="Pfam" id="PF01593">
    <property type="entry name" value="Amino_oxidase"/>
    <property type="match status" value="2"/>
</dbReference>
<accession>A0A5J4NEE9</accession>
<dbReference type="InterPro" id="IPR050281">
    <property type="entry name" value="Flavin_monoamine_oxidase"/>
</dbReference>
<dbReference type="InterPro" id="IPR002937">
    <property type="entry name" value="Amino_oxidase"/>
</dbReference>
<dbReference type="Gene3D" id="3.50.50.60">
    <property type="entry name" value="FAD/NAD(P)-binding domain"/>
    <property type="match status" value="1"/>
</dbReference>
<sequence length="852" mass="93651">MPTPTIYDVAVLGAGISGLTAAKILSKEGLKVVVLEARERNGGRIHSIRLPRPSDKTVEDVVDLGASYLHGCINSQDIQPLFVLAGRLKMSTVTAPGDVLGPHRGWECPEIGVWRDHKTGREIGLKEVAEMSFLLDRCLVHILITGRIRKCALNDNSTLADVLHTSLDTCVRLLWQTGQRASPTLTRREQGIFESLFARYIAYVNPATRLPLRLSLGAHYEADAAANLAYDASQPTPLAKQLYLDWLERKRAYLAIHGARPTVARRTEHKWEDRLVLQGFDQMIKFLATDLDIRHCRVVRHIDWSNTCPSTKSNDILSSVSSPAFASRPSEDHTGLICIETSLCSQEDQSGCAKHTSERYLTRYCIVTVPIGVLKGLDPRSVINFHPSLPIRKRLAIDRLGIPRFGAETHNKVVLQFRPADIFWDRNAAQLVCPGARLHILNCDYFGQVGILVAHIWGGSKLQTFNRPDEVVVRELLDILSGMYPDRAPIPDPVFTTVTRWSEDPFSLGAYTAGEVGSDDADRHAYAGSLPSADNPRLLFAGEGTVDSSGGQQCTHGAFASGVSRALEVLDHMQGFRCRLRDIRIVDYLTGYRTYSHSPHTMLRRGMKRKPDSETLRVDSFFPAVRVPSDSMISETAKPINKDQTSATTVSEDFGGAISDASELVQRRSNRLSTWISTQASASLCSTYKKRDLKTTYSASNSTSSLGSFRDDLTPSGSPQEPSDSAGEDELRTSGKKHTRQAIYQRTKNSTCYFGAPPLFQSPLAVNQSVDDCPTVFGVKSVIDVNKRGSTVAGSTTDISITSAYLTASPHPKLDSPNFPDPVGELENSRARGSLIFNPQSNSSKSVGTLNT</sequence>
<dbReference type="GO" id="GO:0032259">
    <property type="term" value="P:methylation"/>
    <property type="evidence" value="ECO:0007669"/>
    <property type="project" value="UniProtKB-KW"/>
</dbReference>
<dbReference type="SUPFAM" id="SSF51905">
    <property type="entry name" value="FAD/NAD(P)-binding domain"/>
    <property type="match status" value="1"/>
</dbReference>
<keyword evidence="3" id="KW-0808">Transferase</keyword>
<feature type="domain" description="Amine oxidase" evidence="2">
    <location>
        <begin position="356"/>
        <end position="569"/>
    </location>
</feature>
<reference evidence="3 4" key="1">
    <citation type="journal article" date="2019" name="Gigascience">
        <title>Whole-genome sequence of the oriental lung fluke Paragonimus westermani.</title>
        <authorList>
            <person name="Oey H."/>
            <person name="Zakrzewski M."/>
            <person name="Narain K."/>
            <person name="Devi K.R."/>
            <person name="Agatsuma T."/>
            <person name="Nawaratna S."/>
            <person name="Gobert G.N."/>
            <person name="Jones M.K."/>
            <person name="Ragan M.A."/>
            <person name="McManus D.P."/>
            <person name="Krause L."/>
        </authorList>
    </citation>
    <scope>NUCLEOTIDE SEQUENCE [LARGE SCALE GENOMIC DNA]</scope>
    <source>
        <strain evidence="3 4">IND2009</strain>
    </source>
</reference>
<evidence type="ECO:0000256" key="1">
    <source>
        <dbReference type="SAM" id="MobiDB-lite"/>
    </source>
</evidence>
<dbReference type="GO" id="GO:0016491">
    <property type="term" value="F:oxidoreductase activity"/>
    <property type="evidence" value="ECO:0007669"/>
    <property type="project" value="InterPro"/>
</dbReference>
<dbReference type="PANTHER" id="PTHR10742">
    <property type="entry name" value="FLAVIN MONOAMINE OXIDASE"/>
    <property type="match status" value="1"/>
</dbReference>